<dbReference type="GO" id="GO:0030973">
    <property type="term" value="F:molybdate ion binding"/>
    <property type="evidence" value="ECO:0007669"/>
    <property type="project" value="InterPro"/>
</dbReference>
<dbReference type="InterPro" id="IPR005950">
    <property type="entry name" value="ModA"/>
</dbReference>
<gene>
    <name evidence="6" type="primary">modA</name>
    <name evidence="6" type="ORF">AAE02nite_25360</name>
</gene>
<dbReference type="PANTHER" id="PTHR30632:SF14">
    <property type="entry name" value="TUNGSTATE_MOLYBDATE_CHROMATE-BINDING PROTEIN MODA"/>
    <property type="match status" value="1"/>
</dbReference>
<evidence type="ECO:0000256" key="3">
    <source>
        <dbReference type="ARBA" id="ARBA00022729"/>
    </source>
</evidence>
<dbReference type="PANTHER" id="PTHR30632">
    <property type="entry name" value="MOLYBDATE-BINDING PERIPLASMIC PROTEIN"/>
    <property type="match status" value="1"/>
</dbReference>
<dbReference type="Gene3D" id="3.40.190.10">
    <property type="entry name" value="Periplasmic binding protein-like II"/>
    <property type="match status" value="2"/>
</dbReference>
<feature type="chain" id="PRO_5022157840" evidence="5">
    <location>
        <begin position="21"/>
        <end position="250"/>
    </location>
</feature>
<dbReference type="PIRSF" id="PIRSF004846">
    <property type="entry name" value="ModA"/>
    <property type="match status" value="1"/>
</dbReference>
<evidence type="ECO:0000313" key="7">
    <source>
        <dbReference type="Proteomes" id="UP000321532"/>
    </source>
</evidence>
<keyword evidence="4" id="KW-0500">Molybdenum</keyword>
<dbReference type="InterPro" id="IPR044084">
    <property type="entry name" value="AvModA-like_subst-bd"/>
</dbReference>
<feature type="signal peptide" evidence="5">
    <location>
        <begin position="1"/>
        <end position="20"/>
    </location>
</feature>
<feature type="binding site" evidence="4">
    <location>
        <position position="164"/>
    </location>
    <ligand>
        <name>molybdate</name>
        <dbReference type="ChEBI" id="CHEBI:36264"/>
    </ligand>
</feature>
<dbReference type="AlphaFoldDB" id="A0A512AYT0"/>
<protein>
    <submittedName>
        <fullName evidence="6">Molybdate ABC transporter substrate-binding protein</fullName>
    </submittedName>
</protein>
<sequence length="250" mass="27503">MLRCLLLFTCCIFFNLPAQAQKIRVAVAANAQFVAQVLKEAYEKETGTTVDLVIGSSGKLATQIEQGAPFDVFLSADTFYPNALHRKGLTMGKPQVYAYGTLVLWTTRNLDLKKGLALIKDTGVKKIAIANPQLAPYGAAARKALQHYGLEAIAQPKLIFAESIAQVNQYVLSGVVDLGFTAQSVVREPANVGKGKYRPVDPTVYPPIAQSTVVLKSAGRRNLAQAQQFYKFIFSPRAKLIFKKYGYYYK</sequence>
<comment type="caution">
    <text evidence="6">The sequence shown here is derived from an EMBL/GenBank/DDBJ whole genome shotgun (WGS) entry which is preliminary data.</text>
</comment>
<keyword evidence="7" id="KW-1185">Reference proteome</keyword>
<dbReference type="EMBL" id="BJYS01000018">
    <property type="protein sequence ID" value="GEO04872.1"/>
    <property type="molecule type" value="Genomic_DNA"/>
</dbReference>
<evidence type="ECO:0000256" key="1">
    <source>
        <dbReference type="ARBA" id="ARBA00009175"/>
    </source>
</evidence>
<evidence type="ECO:0000313" key="6">
    <source>
        <dbReference type="EMBL" id="GEO04872.1"/>
    </source>
</evidence>
<proteinExistence type="inferred from homology"/>
<comment type="similarity">
    <text evidence="1">Belongs to the bacterial solute-binding protein ModA family.</text>
</comment>
<evidence type="ECO:0000256" key="4">
    <source>
        <dbReference type="PIRSR" id="PIRSR004846-1"/>
    </source>
</evidence>
<name>A0A512AYT0_9BACT</name>
<dbReference type="Pfam" id="PF13531">
    <property type="entry name" value="SBP_bac_11"/>
    <property type="match status" value="1"/>
</dbReference>
<dbReference type="OrthoDB" id="9785015at2"/>
<accession>A0A512AYT0</accession>
<dbReference type="CDD" id="cd13539">
    <property type="entry name" value="PBP2_AvModA"/>
    <property type="match status" value="1"/>
</dbReference>
<organism evidence="6 7">
    <name type="scientific">Adhaeribacter aerolatus</name>
    <dbReference type="NCBI Taxonomy" id="670289"/>
    <lineage>
        <taxon>Bacteria</taxon>
        <taxon>Pseudomonadati</taxon>
        <taxon>Bacteroidota</taxon>
        <taxon>Cytophagia</taxon>
        <taxon>Cytophagales</taxon>
        <taxon>Hymenobacteraceae</taxon>
        <taxon>Adhaeribacter</taxon>
    </lineage>
</organism>
<dbReference type="GO" id="GO:0015689">
    <property type="term" value="P:molybdate ion transport"/>
    <property type="evidence" value="ECO:0007669"/>
    <property type="project" value="InterPro"/>
</dbReference>
<dbReference type="Proteomes" id="UP000321532">
    <property type="component" value="Unassembled WGS sequence"/>
</dbReference>
<keyword evidence="3 5" id="KW-0732">Signal</keyword>
<reference evidence="6 7" key="1">
    <citation type="submission" date="2019-07" db="EMBL/GenBank/DDBJ databases">
        <title>Whole genome shotgun sequence of Adhaeribacter aerolatus NBRC 106133.</title>
        <authorList>
            <person name="Hosoyama A."/>
            <person name="Uohara A."/>
            <person name="Ohji S."/>
            <person name="Ichikawa N."/>
        </authorList>
    </citation>
    <scope>NUCLEOTIDE SEQUENCE [LARGE SCALE GENOMIC DNA]</scope>
    <source>
        <strain evidence="6 7">NBRC 106133</strain>
    </source>
</reference>
<dbReference type="GO" id="GO:0046872">
    <property type="term" value="F:metal ion binding"/>
    <property type="evidence" value="ECO:0007669"/>
    <property type="project" value="UniProtKB-KW"/>
</dbReference>
<dbReference type="SUPFAM" id="SSF53850">
    <property type="entry name" value="Periplasmic binding protein-like II"/>
    <property type="match status" value="1"/>
</dbReference>
<evidence type="ECO:0000256" key="5">
    <source>
        <dbReference type="SAM" id="SignalP"/>
    </source>
</evidence>
<dbReference type="NCBIfam" id="TIGR01256">
    <property type="entry name" value="modA"/>
    <property type="match status" value="1"/>
</dbReference>
<feature type="binding site" evidence="4">
    <location>
        <position position="57"/>
    </location>
    <ligand>
        <name>molybdate</name>
        <dbReference type="ChEBI" id="CHEBI:36264"/>
    </ligand>
</feature>
<dbReference type="RefSeq" id="WP_146898134.1">
    <property type="nucleotide sequence ID" value="NZ_BJYS01000018.1"/>
</dbReference>
<evidence type="ECO:0000256" key="2">
    <source>
        <dbReference type="ARBA" id="ARBA00022723"/>
    </source>
</evidence>
<keyword evidence="2 4" id="KW-0479">Metal-binding</keyword>
<dbReference type="InterPro" id="IPR050682">
    <property type="entry name" value="ModA/WtpA"/>
</dbReference>